<name>A0A178IDE7_9BACT</name>
<gene>
    <name evidence="2" type="ORF">AW736_24710</name>
</gene>
<dbReference type="Proteomes" id="UP000078486">
    <property type="component" value="Unassembled WGS sequence"/>
</dbReference>
<reference evidence="2 3" key="1">
    <citation type="submission" date="2016-01" db="EMBL/GenBank/DDBJ databases">
        <title>High potential of lignocellulose degradation of a new Verrucomicrobia species.</title>
        <authorList>
            <person name="Wang Y."/>
            <person name="Shi Y."/>
            <person name="Qiu Z."/>
            <person name="Liu S."/>
            <person name="Yang H."/>
        </authorList>
    </citation>
    <scope>NUCLEOTIDE SEQUENCE [LARGE SCALE GENOMIC DNA]</scope>
    <source>
        <strain evidence="2 3">TSB47</strain>
    </source>
</reference>
<evidence type="ECO:0000313" key="2">
    <source>
        <dbReference type="EMBL" id="OAM87066.1"/>
    </source>
</evidence>
<keyword evidence="3" id="KW-1185">Reference proteome</keyword>
<organism evidence="2 3">
    <name type="scientific">Termitidicoccus mucosus</name>
    <dbReference type="NCBI Taxonomy" id="1184151"/>
    <lineage>
        <taxon>Bacteria</taxon>
        <taxon>Pseudomonadati</taxon>
        <taxon>Verrucomicrobiota</taxon>
        <taxon>Opitutia</taxon>
        <taxon>Opitutales</taxon>
        <taxon>Opitutaceae</taxon>
        <taxon>Termitidicoccus</taxon>
    </lineage>
</organism>
<protein>
    <submittedName>
        <fullName evidence="2">Uncharacterized protein</fullName>
    </submittedName>
</protein>
<dbReference type="EMBL" id="LRRQ01000187">
    <property type="protein sequence ID" value="OAM87066.1"/>
    <property type="molecule type" value="Genomic_DNA"/>
</dbReference>
<dbReference type="AlphaFoldDB" id="A0A178IDE7"/>
<feature type="region of interest" description="Disordered" evidence="1">
    <location>
        <begin position="177"/>
        <end position="217"/>
    </location>
</feature>
<proteinExistence type="predicted"/>
<evidence type="ECO:0000313" key="3">
    <source>
        <dbReference type="Proteomes" id="UP000078486"/>
    </source>
</evidence>
<comment type="caution">
    <text evidence="2">The sequence shown here is derived from an EMBL/GenBank/DDBJ whole genome shotgun (WGS) entry which is preliminary data.</text>
</comment>
<accession>A0A178IDE7</accession>
<evidence type="ECO:0000256" key="1">
    <source>
        <dbReference type="SAM" id="MobiDB-lite"/>
    </source>
</evidence>
<sequence>MFPRVRLKDAVVFARKLVSKTHTGPQPATVILSGVFGAAGPQGQVRASALKQYDLLSGTPKAYTATDLARKIVAAPIEELTPHLAKAFFKVKPFKTLFDTFSNDTVSVARVRQQALNLKVHPEVVDECVDLFLLSAADAELANRSGTDVTFGTVASGIVREPIESEEELDETNLNNVEQENTEEAENETEYRLDGRKMRSQQPAPKSKASLEIKIDPSMDPEKLDKLLGVLKKYGQI</sequence>